<protein>
    <recommendedName>
        <fullName evidence="1">DUF4325 domain-containing protein</fullName>
    </recommendedName>
</protein>
<evidence type="ECO:0000313" key="2">
    <source>
        <dbReference type="EMBL" id="MBB5190102.1"/>
    </source>
</evidence>
<gene>
    <name evidence="2" type="ORF">HNQ50_000812</name>
</gene>
<comment type="caution">
    <text evidence="2">The sequence shown here is derived from an EMBL/GenBank/DDBJ whole genome shotgun (WGS) entry which is preliminary data.</text>
</comment>
<reference evidence="2 3" key="1">
    <citation type="submission" date="2020-08" db="EMBL/GenBank/DDBJ databases">
        <title>Genomic Encyclopedia of Type Strains, Phase IV (KMG-IV): sequencing the most valuable type-strain genomes for metagenomic binning, comparative biology and taxonomic classification.</title>
        <authorList>
            <person name="Goeker M."/>
        </authorList>
    </citation>
    <scope>NUCLEOTIDE SEQUENCE [LARGE SCALE GENOMIC DNA]</scope>
    <source>
        <strain evidence="2 3">DSM 18233</strain>
    </source>
</reference>
<name>A0A840RCQ7_9NEIS</name>
<sequence length="114" mass="12253">MSTQMISIARDFSPYPAGRYAADGPHSGQAFREQLLLPALAAARSEVVVELDGVLGYGSSFLEEAFGGLVRVGHLSVGSLKKHLKIRTSDPSYADEIWEYIENAGDALNVGNAR</sequence>
<dbReference type="Proteomes" id="UP000543030">
    <property type="component" value="Unassembled WGS sequence"/>
</dbReference>
<evidence type="ECO:0000259" key="1">
    <source>
        <dbReference type="Pfam" id="PF14213"/>
    </source>
</evidence>
<evidence type="ECO:0000313" key="3">
    <source>
        <dbReference type="Proteomes" id="UP000543030"/>
    </source>
</evidence>
<accession>A0A840RCQ7</accession>
<organism evidence="2 3">
    <name type="scientific">Silvimonas terrae</name>
    <dbReference type="NCBI Taxonomy" id="300266"/>
    <lineage>
        <taxon>Bacteria</taxon>
        <taxon>Pseudomonadati</taxon>
        <taxon>Pseudomonadota</taxon>
        <taxon>Betaproteobacteria</taxon>
        <taxon>Neisseriales</taxon>
        <taxon>Chitinibacteraceae</taxon>
        <taxon>Silvimonas</taxon>
    </lineage>
</organism>
<dbReference type="Pfam" id="PF14213">
    <property type="entry name" value="DUF4325"/>
    <property type="match status" value="1"/>
</dbReference>
<dbReference type="InterPro" id="IPR025474">
    <property type="entry name" value="DUF4325"/>
</dbReference>
<dbReference type="RefSeq" id="WP_184097772.1">
    <property type="nucleotide sequence ID" value="NZ_JACHHN010000001.1"/>
</dbReference>
<feature type="domain" description="DUF4325" evidence="1">
    <location>
        <begin position="27"/>
        <end position="92"/>
    </location>
</feature>
<keyword evidence="3" id="KW-1185">Reference proteome</keyword>
<dbReference type="AlphaFoldDB" id="A0A840RCQ7"/>
<proteinExistence type="predicted"/>
<dbReference type="EMBL" id="JACHHN010000001">
    <property type="protein sequence ID" value="MBB5190102.1"/>
    <property type="molecule type" value="Genomic_DNA"/>
</dbReference>